<dbReference type="Proteomes" id="UP000634136">
    <property type="component" value="Unassembled WGS sequence"/>
</dbReference>
<sequence length="33" mass="3658">MEDTTQKTLPNQSMEEPSTTKSIAAVERPPPSR</sequence>
<dbReference type="EMBL" id="JAAIUW010000009">
    <property type="protein sequence ID" value="KAF7814055.1"/>
    <property type="molecule type" value="Genomic_DNA"/>
</dbReference>
<name>A0A834W8A3_9FABA</name>
<feature type="region of interest" description="Disordered" evidence="1">
    <location>
        <begin position="1"/>
        <end position="33"/>
    </location>
</feature>
<organism evidence="2 3">
    <name type="scientific">Senna tora</name>
    <dbReference type="NCBI Taxonomy" id="362788"/>
    <lineage>
        <taxon>Eukaryota</taxon>
        <taxon>Viridiplantae</taxon>
        <taxon>Streptophyta</taxon>
        <taxon>Embryophyta</taxon>
        <taxon>Tracheophyta</taxon>
        <taxon>Spermatophyta</taxon>
        <taxon>Magnoliopsida</taxon>
        <taxon>eudicotyledons</taxon>
        <taxon>Gunneridae</taxon>
        <taxon>Pentapetalae</taxon>
        <taxon>rosids</taxon>
        <taxon>fabids</taxon>
        <taxon>Fabales</taxon>
        <taxon>Fabaceae</taxon>
        <taxon>Caesalpinioideae</taxon>
        <taxon>Cassia clade</taxon>
        <taxon>Senna</taxon>
    </lineage>
</organism>
<dbReference type="AlphaFoldDB" id="A0A834W8A3"/>
<evidence type="ECO:0000313" key="2">
    <source>
        <dbReference type="EMBL" id="KAF7814055.1"/>
    </source>
</evidence>
<keyword evidence="3" id="KW-1185">Reference proteome</keyword>
<protein>
    <submittedName>
        <fullName evidence="2">Uncharacterized protein</fullName>
    </submittedName>
</protein>
<accession>A0A834W8A3</accession>
<reference evidence="2" key="1">
    <citation type="submission" date="2020-09" db="EMBL/GenBank/DDBJ databases">
        <title>Genome-Enabled Discovery of Anthraquinone Biosynthesis in Senna tora.</title>
        <authorList>
            <person name="Kang S.-H."/>
            <person name="Pandey R.P."/>
            <person name="Lee C.-M."/>
            <person name="Sim J.-S."/>
            <person name="Jeong J.-T."/>
            <person name="Choi B.-S."/>
            <person name="Jung M."/>
            <person name="Ginzburg D."/>
            <person name="Zhao K."/>
            <person name="Won S.Y."/>
            <person name="Oh T.-J."/>
            <person name="Yu Y."/>
            <person name="Kim N.-H."/>
            <person name="Lee O.R."/>
            <person name="Lee T.-H."/>
            <person name="Bashyal P."/>
            <person name="Kim T.-S."/>
            <person name="Lee W.-H."/>
            <person name="Kawkins C."/>
            <person name="Kim C.-K."/>
            <person name="Kim J.S."/>
            <person name="Ahn B.O."/>
            <person name="Rhee S.Y."/>
            <person name="Sohng J.K."/>
        </authorList>
    </citation>
    <scope>NUCLEOTIDE SEQUENCE</scope>
    <source>
        <tissue evidence="2">Leaf</tissue>
    </source>
</reference>
<gene>
    <name evidence="2" type="ORF">G2W53_028024</name>
</gene>
<evidence type="ECO:0000256" key="1">
    <source>
        <dbReference type="SAM" id="MobiDB-lite"/>
    </source>
</evidence>
<proteinExistence type="predicted"/>
<comment type="caution">
    <text evidence="2">The sequence shown here is derived from an EMBL/GenBank/DDBJ whole genome shotgun (WGS) entry which is preliminary data.</text>
</comment>
<evidence type="ECO:0000313" key="3">
    <source>
        <dbReference type="Proteomes" id="UP000634136"/>
    </source>
</evidence>
<feature type="compositionally biased region" description="Polar residues" evidence="1">
    <location>
        <begin position="1"/>
        <end position="22"/>
    </location>
</feature>